<evidence type="ECO:0000256" key="2">
    <source>
        <dbReference type="ARBA" id="ARBA00022723"/>
    </source>
</evidence>
<protein>
    <submittedName>
        <fullName evidence="11">PR domain zinc finger protein 4</fullName>
    </submittedName>
</protein>
<evidence type="ECO:0000256" key="6">
    <source>
        <dbReference type="ARBA" id="ARBA00023125"/>
    </source>
</evidence>
<evidence type="ECO:0000256" key="3">
    <source>
        <dbReference type="ARBA" id="ARBA00022737"/>
    </source>
</evidence>
<dbReference type="Gene3D" id="3.30.160.60">
    <property type="entry name" value="Classic Zinc Finger"/>
    <property type="match status" value="2"/>
</dbReference>
<dbReference type="PANTHER" id="PTHR16515">
    <property type="entry name" value="PR DOMAIN ZINC FINGER PROTEIN"/>
    <property type="match status" value="1"/>
</dbReference>
<keyword evidence="7" id="KW-0539">Nucleus</keyword>
<keyword evidence="3" id="KW-0677">Repeat</keyword>
<name>A0A226DJN9_FOLCA</name>
<dbReference type="InterPro" id="IPR050331">
    <property type="entry name" value="Zinc_finger"/>
</dbReference>
<evidence type="ECO:0000313" key="12">
    <source>
        <dbReference type="Proteomes" id="UP000198287"/>
    </source>
</evidence>
<keyword evidence="4 8" id="KW-0863">Zinc-finger</keyword>
<reference evidence="11 12" key="1">
    <citation type="submission" date="2015-12" db="EMBL/GenBank/DDBJ databases">
        <title>The genome of Folsomia candida.</title>
        <authorList>
            <person name="Faddeeva A."/>
            <person name="Derks M.F."/>
            <person name="Anvar Y."/>
            <person name="Smit S."/>
            <person name="Van Straalen N."/>
            <person name="Roelofs D."/>
        </authorList>
    </citation>
    <scope>NUCLEOTIDE SEQUENCE [LARGE SCALE GENOMIC DNA]</scope>
    <source>
        <strain evidence="11 12">VU population</strain>
        <tissue evidence="11">Whole body</tissue>
    </source>
</reference>
<feature type="domain" description="C2H2-type" evidence="10">
    <location>
        <begin position="122"/>
        <end position="149"/>
    </location>
</feature>
<comment type="subcellular location">
    <subcellularLocation>
        <location evidence="1">Nucleus</location>
    </subcellularLocation>
</comment>
<evidence type="ECO:0000313" key="11">
    <source>
        <dbReference type="EMBL" id="OXA45752.1"/>
    </source>
</evidence>
<evidence type="ECO:0000256" key="1">
    <source>
        <dbReference type="ARBA" id="ARBA00004123"/>
    </source>
</evidence>
<dbReference type="SMART" id="SM00355">
    <property type="entry name" value="ZnF_C2H2"/>
    <property type="match status" value="4"/>
</dbReference>
<feature type="compositionally biased region" description="Low complexity" evidence="9">
    <location>
        <begin position="230"/>
        <end position="240"/>
    </location>
</feature>
<dbReference type="GO" id="GO:0010468">
    <property type="term" value="P:regulation of gene expression"/>
    <property type="evidence" value="ECO:0007669"/>
    <property type="project" value="TreeGrafter"/>
</dbReference>
<keyword evidence="2" id="KW-0479">Metal-binding</keyword>
<dbReference type="SUPFAM" id="SSF57667">
    <property type="entry name" value="beta-beta-alpha zinc fingers"/>
    <property type="match status" value="2"/>
</dbReference>
<dbReference type="AlphaFoldDB" id="A0A226DJN9"/>
<evidence type="ECO:0000256" key="5">
    <source>
        <dbReference type="ARBA" id="ARBA00022833"/>
    </source>
</evidence>
<sequence length="247" mass="28233">MQGWTSDDDMFHRDEKKGQFVHHSSIVQRKGSIFAGRGTSGGRMNKGEVSHDNQAESPSASRRSVKVKKLRQLSGPRGRHVVVKVFPCKICLRPFTNGTSAHLHVHTHLNPHELEQSSLFHERCPHCERVFFDRGHFTNHVNAHEGRKNYACLTCKQKFTQKAHMTTHLFVHLSREERAAVRQRWRHGCYFCSKLFQRQSRLAGHLVTHTKEKVSWGVTCVEKVSPPNKSCPTISSPTSPKTRRSPS</sequence>
<evidence type="ECO:0000256" key="9">
    <source>
        <dbReference type="SAM" id="MobiDB-lite"/>
    </source>
</evidence>
<feature type="region of interest" description="Disordered" evidence="9">
    <location>
        <begin position="31"/>
        <end position="67"/>
    </location>
</feature>
<proteinExistence type="predicted"/>
<feature type="region of interest" description="Disordered" evidence="9">
    <location>
        <begin position="225"/>
        <end position="247"/>
    </location>
</feature>
<dbReference type="GO" id="GO:0005634">
    <property type="term" value="C:nucleus"/>
    <property type="evidence" value="ECO:0007669"/>
    <property type="project" value="TreeGrafter"/>
</dbReference>
<dbReference type="InterPro" id="IPR036236">
    <property type="entry name" value="Znf_C2H2_sf"/>
</dbReference>
<keyword evidence="12" id="KW-1185">Reference proteome</keyword>
<feature type="domain" description="C2H2-type" evidence="10">
    <location>
        <begin position="86"/>
        <end position="113"/>
    </location>
</feature>
<dbReference type="GO" id="GO:0008270">
    <property type="term" value="F:zinc ion binding"/>
    <property type="evidence" value="ECO:0007669"/>
    <property type="project" value="UniProtKB-KW"/>
</dbReference>
<dbReference type="PANTHER" id="PTHR16515:SF2">
    <property type="entry name" value="PR DOMAIN ZINC FINGER PROTEIN 4"/>
    <property type="match status" value="1"/>
</dbReference>
<comment type="caution">
    <text evidence="11">The sequence shown here is derived from an EMBL/GenBank/DDBJ whole genome shotgun (WGS) entry which is preliminary data.</text>
</comment>
<dbReference type="Pfam" id="PF00096">
    <property type="entry name" value="zf-C2H2"/>
    <property type="match status" value="1"/>
</dbReference>
<evidence type="ECO:0000256" key="4">
    <source>
        <dbReference type="ARBA" id="ARBA00022771"/>
    </source>
</evidence>
<feature type="domain" description="C2H2-type" evidence="10">
    <location>
        <begin position="150"/>
        <end position="177"/>
    </location>
</feature>
<dbReference type="EMBL" id="LNIX01000017">
    <property type="protein sequence ID" value="OXA45752.1"/>
    <property type="molecule type" value="Genomic_DNA"/>
</dbReference>
<evidence type="ECO:0000256" key="7">
    <source>
        <dbReference type="ARBA" id="ARBA00023242"/>
    </source>
</evidence>
<evidence type="ECO:0000259" key="10">
    <source>
        <dbReference type="PROSITE" id="PS50157"/>
    </source>
</evidence>
<accession>A0A226DJN9</accession>
<dbReference type="Proteomes" id="UP000198287">
    <property type="component" value="Unassembled WGS sequence"/>
</dbReference>
<evidence type="ECO:0000256" key="8">
    <source>
        <dbReference type="PROSITE-ProRule" id="PRU00042"/>
    </source>
</evidence>
<keyword evidence="6" id="KW-0238">DNA-binding</keyword>
<dbReference type="PROSITE" id="PS50157">
    <property type="entry name" value="ZINC_FINGER_C2H2_2"/>
    <property type="match status" value="4"/>
</dbReference>
<gene>
    <name evidence="11" type="ORF">Fcan01_19464</name>
</gene>
<feature type="compositionally biased region" description="Basic and acidic residues" evidence="9">
    <location>
        <begin position="45"/>
        <end position="54"/>
    </location>
</feature>
<feature type="domain" description="C2H2-type" evidence="10">
    <location>
        <begin position="187"/>
        <end position="214"/>
    </location>
</feature>
<dbReference type="InterPro" id="IPR013087">
    <property type="entry name" value="Znf_C2H2_type"/>
</dbReference>
<organism evidence="11 12">
    <name type="scientific">Folsomia candida</name>
    <name type="common">Springtail</name>
    <dbReference type="NCBI Taxonomy" id="158441"/>
    <lineage>
        <taxon>Eukaryota</taxon>
        <taxon>Metazoa</taxon>
        <taxon>Ecdysozoa</taxon>
        <taxon>Arthropoda</taxon>
        <taxon>Hexapoda</taxon>
        <taxon>Collembola</taxon>
        <taxon>Entomobryomorpha</taxon>
        <taxon>Isotomoidea</taxon>
        <taxon>Isotomidae</taxon>
        <taxon>Proisotominae</taxon>
        <taxon>Folsomia</taxon>
    </lineage>
</organism>
<dbReference type="PROSITE" id="PS00028">
    <property type="entry name" value="ZINC_FINGER_C2H2_1"/>
    <property type="match status" value="4"/>
</dbReference>
<dbReference type="STRING" id="158441.A0A226DJN9"/>
<keyword evidence="5" id="KW-0862">Zinc</keyword>
<dbReference type="OrthoDB" id="3437960at2759"/>